<accession>A0A090Q2Q1</accession>
<keyword evidence="2" id="KW-0808">Transferase</keyword>
<keyword evidence="6" id="KW-0594">Phospholipid biosynthesis</keyword>
<keyword evidence="4" id="KW-0460">Magnesium</keyword>
<keyword evidence="7" id="KW-1208">Phospholipid metabolism</keyword>
<evidence type="ECO:0000256" key="6">
    <source>
        <dbReference type="ARBA" id="ARBA00023209"/>
    </source>
</evidence>
<keyword evidence="5" id="KW-0443">Lipid metabolism</keyword>
<dbReference type="eggNOG" id="COG1646">
    <property type="taxonomic scope" value="Bacteria"/>
</dbReference>
<evidence type="ECO:0000313" key="9">
    <source>
        <dbReference type="Proteomes" id="UP000029221"/>
    </source>
</evidence>
<keyword evidence="9" id="KW-1185">Reference proteome</keyword>
<dbReference type="Proteomes" id="UP000029221">
    <property type="component" value="Unassembled WGS sequence"/>
</dbReference>
<gene>
    <name evidence="8" type="ORF">JCM19294_2755</name>
</gene>
<reference evidence="8" key="1">
    <citation type="journal article" date="2014" name="Genome Announc.">
        <title>Draft Genome Sequences of Marine Flavobacterium Nonlabens Strains NR17, NR24, NR27, NR32, NR33, and Ara13.</title>
        <authorList>
            <person name="Nakanishi M."/>
            <person name="Meirelles P."/>
            <person name="Suzuki R."/>
            <person name="Takatani N."/>
            <person name="Mino S."/>
            <person name="Suda W."/>
            <person name="Oshima K."/>
            <person name="Hattori M."/>
            <person name="Ohkuma M."/>
            <person name="Hosokawa M."/>
            <person name="Miyashita K."/>
            <person name="Thompson F.L."/>
            <person name="Niwa A."/>
            <person name="Sawabe T."/>
            <person name="Sawabe T."/>
        </authorList>
    </citation>
    <scope>NUCLEOTIDE SEQUENCE [LARGE SCALE GENOMIC DNA]</scope>
    <source>
        <strain evidence="8">JCM 19294</strain>
    </source>
</reference>
<keyword evidence="3" id="KW-0479">Metal-binding</keyword>
<dbReference type="GO" id="GO:0008654">
    <property type="term" value="P:phospholipid biosynthetic process"/>
    <property type="evidence" value="ECO:0007669"/>
    <property type="project" value="UniProtKB-KW"/>
</dbReference>
<evidence type="ECO:0000256" key="3">
    <source>
        <dbReference type="ARBA" id="ARBA00022723"/>
    </source>
</evidence>
<dbReference type="InterPro" id="IPR038597">
    <property type="entry name" value="GGGP/HepGP_synthase_sf"/>
</dbReference>
<dbReference type="RefSeq" id="WP_042276836.1">
    <property type="nucleotide sequence ID" value="NZ_BBML01000001.1"/>
</dbReference>
<dbReference type="GO" id="GO:0016765">
    <property type="term" value="F:transferase activity, transferring alkyl or aryl (other than methyl) groups"/>
    <property type="evidence" value="ECO:0007669"/>
    <property type="project" value="InterPro"/>
</dbReference>
<proteinExistence type="predicted"/>
<dbReference type="SUPFAM" id="SSF51395">
    <property type="entry name" value="FMN-linked oxidoreductases"/>
    <property type="match status" value="1"/>
</dbReference>
<dbReference type="EMBL" id="BBML01000001">
    <property type="protein sequence ID" value="GAK95973.1"/>
    <property type="molecule type" value="Genomic_DNA"/>
</dbReference>
<evidence type="ECO:0000256" key="5">
    <source>
        <dbReference type="ARBA" id="ARBA00023098"/>
    </source>
</evidence>
<dbReference type="AlphaFoldDB" id="A0A090Q2Q1"/>
<dbReference type="Pfam" id="PF01884">
    <property type="entry name" value="PcrB"/>
    <property type="match status" value="1"/>
</dbReference>
<sequence length="238" mass="25988">MDWVSRIKSGRSLAILIDPEKTAVDYAFAKAISKKALSLKKKLNLNEVFFFIGGSTMEVDLDKWLKEFKGLVTLPVIIFPGSHEQVSIHCDALLYLQFMSSRNAQYLIEEQIKSALFIKQHKIVTIPTSYLLIDGGKSTAVQRVTNSQPYKQTDIELITATTVAGELLGHKLVYLEAGSGAVLPVAAGIIEKVKSSCSLPIIVGGGLRDVSQIERAFTAGASLCVVGTAIEENVEWMD</sequence>
<evidence type="ECO:0000313" key="8">
    <source>
        <dbReference type="EMBL" id="GAK95973.1"/>
    </source>
</evidence>
<dbReference type="STRING" id="319236.BST91_11020"/>
<evidence type="ECO:0000256" key="4">
    <source>
        <dbReference type="ARBA" id="ARBA00022842"/>
    </source>
</evidence>
<keyword evidence="1" id="KW-0444">Lipid biosynthesis</keyword>
<dbReference type="InterPro" id="IPR008205">
    <property type="entry name" value="GGGP_HepGP_synthase"/>
</dbReference>
<evidence type="ECO:0000256" key="7">
    <source>
        <dbReference type="ARBA" id="ARBA00023264"/>
    </source>
</evidence>
<comment type="caution">
    <text evidence="8">The sequence shown here is derived from an EMBL/GenBank/DDBJ whole genome shotgun (WGS) entry which is preliminary data.</text>
</comment>
<dbReference type="Gene3D" id="3.20.20.390">
    <property type="entry name" value="FMN-linked oxidoreductases"/>
    <property type="match status" value="1"/>
</dbReference>
<evidence type="ECO:0000256" key="2">
    <source>
        <dbReference type="ARBA" id="ARBA00022679"/>
    </source>
</evidence>
<organism evidence="8 9">
    <name type="scientific">Nonlabens tegetincola</name>
    <dbReference type="NCBI Taxonomy" id="323273"/>
    <lineage>
        <taxon>Bacteria</taxon>
        <taxon>Pseudomonadati</taxon>
        <taxon>Bacteroidota</taxon>
        <taxon>Flavobacteriia</taxon>
        <taxon>Flavobacteriales</taxon>
        <taxon>Flavobacteriaceae</taxon>
        <taxon>Nonlabens</taxon>
    </lineage>
</organism>
<protein>
    <submittedName>
        <fullName evidence="8">(S)-3-O-geranylgeranylglyceryl phosphate synthase</fullName>
    </submittedName>
</protein>
<evidence type="ECO:0000256" key="1">
    <source>
        <dbReference type="ARBA" id="ARBA00022516"/>
    </source>
</evidence>
<dbReference type="GO" id="GO:0046872">
    <property type="term" value="F:metal ion binding"/>
    <property type="evidence" value="ECO:0007669"/>
    <property type="project" value="UniProtKB-KW"/>
</dbReference>
<name>A0A090Q2Q1_9FLAO</name>